<keyword evidence="2" id="KW-0812">Transmembrane</keyword>
<dbReference type="NCBIfam" id="TIGR02098">
    <property type="entry name" value="MJ0042_CXXC"/>
    <property type="match status" value="1"/>
</dbReference>
<evidence type="ECO:0000313" key="4">
    <source>
        <dbReference type="EMBL" id="MXP26229.1"/>
    </source>
</evidence>
<sequence>MIIACPACSTRYVVPDNSVGPEGRTVRCAKCRHSWFQEGPDFSRPAESQKAEESSASPPHNESDSAAQTHDAAAVAEPQESSLSVAQAPVKTAFASEDRVPPPPMAPYPSTEDSTNSSQFDPAPPFRPRRNPLKLWTYAAVVFAVLAAATLGAVSYWGMPDWLPMSRPIFAQAEPDLQLDFPADQQERRQLPNGTEFFGASGTVTNIGSSSTRVPPILIVLRDGRDRIVYSWEIMPPKRTLGPGESMSINEAKTDVPRSAKFAEIGWKPD</sequence>
<proteinExistence type="predicted"/>
<dbReference type="RefSeq" id="WP_160739433.1">
    <property type="nucleotide sequence ID" value="NZ_WTYQ01000003.1"/>
</dbReference>
<dbReference type="Pfam" id="PF13717">
    <property type="entry name" value="Zn_ribbon_4"/>
    <property type="match status" value="1"/>
</dbReference>
<name>A0A845AA51_9SPHN</name>
<keyword evidence="2" id="KW-0472">Membrane</keyword>
<feature type="domain" description="Zinc finger/thioredoxin putative" evidence="3">
    <location>
        <begin position="1"/>
        <end position="36"/>
    </location>
</feature>
<dbReference type="InterPro" id="IPR011723">
    <property type="entry name" value="Znf/thioredoxin_put"/>
</dbReference>
<evidence type="ECO:0000313" key="5">
    <source>
        <dbReference type="Proteomes" id="UP000460561"/>
    </source>
</evidence>
<keyword evidence="2" id="KW-1133">Transmembrane helix</keyword>
<evidence type="ECO:0000259" key="3">
    <source>
        <dbReference type="Pfam" id="PF13717"/>
    </source>
</evidence>
<dbReference type="OrthoDB" id="7159357at2"/>
<accession>A0A845AA51</accession>
<reference evidence="4 5" key="1">
    <citation type="submission" date="2019-12" db="EMBL/GenBank/DDBJ databases">
        <title>Genomic-based taxomic classification of the family Erythrobacteraceae.</title>
        <authorList>
            <person name="Xu L."/>
        </authorList>
    </citation>
    <scope>NUCLEOTIDE SEQUENCE [LARGE SCALE GENOMIC DNA]</scope>
    <source>
        <strain evidence="4 5">DSM 18604</strain>
    </source>
</reference>
<evidence type="ECO:0000256" key="2">
    <source>
        <dbReference type="SAM" id="Phobius"/>
    </source>
</evidence>
<dbReference type="EMBL" id="WTYQ01000003">
    <property type="protein sequence ID" value="MXP26229.1"/>
    <property type="molecule type" value="Genomic_DNA"/>
</dbReference>
<comment type="caution">
    <text evidence="4">The sequence shown here is derived from an EMBL/GenBank/DDBJ whole genome shotgun (WGS) entry which is preliminary data.</text>
</comment>
<feature type="compositionally biased region" description="Polar residues" evidence="1">
    <location>
        <begin position="111"/>
        <end position="120"/>
    </location>
</feature>
<feature type="transmembrane region" description="Helical" evidence="2">
    <location>
        <begin position="135"/>
        <end position="159"/>
    </location>
</feature>
<organism evidence="4 5">
    <name type="scientific">Altericroceibacterium indicum</name>
    <dbReference type="NCBI Taxonomy" id="374177"/>
    <lineage>
        <taxon>Bacteria</taxon>
        <taxon>Pseudomonadati</taxon>
        <taxon>Pseudomonadota</taxon>
        <taxon>Alphaproteobacteria</taxon>
        <taxon>Sphingomonadales</taxon>
        <taxon>Erythrobacteraceae</taxon>
        <taxon>Altericroceibacterium</taxon>
    </lineage>
</organism>
<protein>
    <submittedName>
        <fullName evidence="4">Thioredoxin</fullName>
    </submittedName>
</protein>
<dbReference type="Proteomes" id="UP000460561">
    <property type="component" value="Unassembled WGS sequence"/>
</dbReference>
<dbReference type="AlphaFoldDB" id="A0A845AA51"/>
<gene>
    <name evidence="4" type="ORF">GRI39_09290</name>
</gene>
<evidence type="ECO:0000256" key="1">
    <source>
        <dbReference type="SAM" id="MobiDB-lite"/>
    </source>
</evidence>
<feature type="region of interest" description="Disordered" evidence="1">
    <location>
        <begin position="39"/>
        <end position="126"/>
    </location>
</feature>
<keyword evidence="5" id="KW-1185">Reference proteome</keyword>